<organism evidence="1">
    <name type="scientific">Castor canadensis</name>
    <name type="common">American beaver</name>
    <dbReference type="NCBI Taxonomy" id="51338"/>
    <lineage>
        <taxon>Eukaryota</taxon>
        <taxon>Metazoa</taxon>
        <taxon>Chordata</taxon>
        <taxon>Craniata</taxon>
        <taxon>Vertebrata</taxon>
        <taxon>Euteleostomi</taxon>
        <taxon>Mammalia</taxon>
        <taxon>Eutheria</taxon>
        <taxon>Euarchontoglires</taxon>
        <taxon>Glires</taxon>
        <taxon>Rodentia</taxon>
        <taxon>Castorimorpha</taxon>
        <taxon>Castoridae</taxon>
        <taxon>Castor</taxon>
    </lineage>
</organism>
<reference evidence="1" key="1">
    <citation type="submission" date="2025-08" db="UniProtKB">
        <authorList>
            <consortium name="RefSeq"/>
        </authorList>
    </citation>
    <scope>IDENTIFICATION</scope>
    <source>
        <tissue evidence="1">Leukocyte</tissue>
    </source>
</reference>
<sequence length="135" mass="15765">MTKSESTIKAGVHRARSQWHESTEAVELENFSVNYKNERNFSKHPQHQLFQEIFTALVKNRLICSGEANRFPTSWERRILVSVVQSVHWFRIYLYRDIGTINWIQQKVAFDATARWQVAQDLASEPSTLLCINSP</sequence>
<evidence type="ECO:0000313" key="1">
    <source>
        <dbReference type="RefSeq" id="XP_020016371.1"/>
    </source>
</evidence>
<accession>A0A8B7UA64</accession>
<name>A0A8B7UA64_CASCN</name>
<proteinExistence type="predicted"/>
<dbReference type="KEGG" id="ccan:109684372"/>
<gene>
    <name evidence="1" type="primary">LOC109684372</name>
</gene>
<feature type="non-terminal residue" evidence="1">
    <location>
        <position position="135"/>
    </location>
</feature>
<protein>
    <submittedName>
        <fullName evidence="1">Serine/threonine-protein kinase Nek10-like</fullName>
    </submittedName>
</protein>
<dbReference type="OrthoDB" id="248923at2759"/>
<dbReference type="AlphaFoldDB" id="A0A8B7UA64"/>
<dbReference type="RefSeq" id="XP_020016371.1">
    <property type="nucleotide sequence ID" value="XM_020160782.1"/>
</dbReference>